<protein>
    <recommendedName>
        <fullName evidence="1">Methyltransferase FkbM domain-containing protein</fullName>
    </recommendedName>
</protein>
<gene>
    <name evidence="2" type="ORF">AHMF7616_04550</name>
</gene>
<organism evidence="2 3">
    <name type="scientific">Adhaeribacter pallidiroseus</name>
    <dbReference type="NCBI Taxonomy" id="2072847"/>
    <lineage>
        <taxon>Bacteria</taxon>
        <taxon>Pseudomonadati</taxon>
        <taxon>Bacteroidota</taxon>
        <taxon>Cytophagia</taxon>
        <taxon>Cytophagales</taxon>
        <taxon>Hymenobacteraceae</taxon>
        <taxon>Adhaeribacter</taxon>
    </lineage>
</organism>
<dbReference type="PANTHER" id="PTHR34203:SF15">
    <property type="entry name" value="SLL1173 PROTEIN"/>
    <property type="match status" value="1"/>
</dbReference>
<dbReference type="RefSeq" id="WP_147275755.1">
    <property type="nucleotide sequence ID" value="NZ_QASA01000001.1"/>
</dbReference>
<keyword evidence="3" id="KW-1185">Reference proteome</keyword>
<feature type="domain" description="Methyltransferase FkbM" evidence="1">
    <location>
        <begin position="54"/>
        <end position="210"/>
    </location>
</feature>
<proteinExistence type="predicted"/>
<evidence type="ECO:0000313" key="2">
    <source>
        <dbReference type="EMBL" id="RDC65919.1"/>
    </source>
</evidence>
<dbReference type="Gene3D" id="3.40.50.150">
    <property type="entry name" value="Vaccinia Virus protein VP39"/>
    <property type="match status" value="1"/>
</dbReference>
<dbReference type="Pfam" id="PF05050">
    <property type="entry name" value="Methyltransf_21"/>
    <property type="match status" value="1"/>
</dbReference>
<dbReference type="InterPro" id="IPR006342">
    <property type="entry name" value="FkbM_mtfrase"/>
</dbReference>
<evidence type="ECO:0000313" key="3">
    <source>
        <dbReference type="Proteomes" id="UP000253919"/>
    </source>
</evidence>
<dbReference type="EMBL" id="QASA01000001">
    <property type="protein sequence ID" value="RDC65919.1"/>
    <property type="molecule type" value="Genomic_DNA"/>
</dbReference>
<comment type="caution">
    <text evidence="2">The sequence shown here is derived from an EMBL/GenBank/DDBJ whole genome shotgun (WGS) entry which is preliminary data.</text>
</comment>
<dbReference type="Proteomes" id="UP000253919">
    <property type="component" value="Unassembled WGS sequence"/>
</dbReference>
<reference evidence="2 3" key="1">
    <citation type="submission" date="2018-04" db="EMBL/GenBank/DDBJ databases">
        <title>Adhaeribacter sp. HMF7616 genome sequencing and assembly.</title>
        <authorList>
            <person name="Kang H."/>
            <person name="Kang J."/>
            <person name="Cha I."/>
            <person name="Kim H."/>
            <person name="Joh K."/>
        </authorList>
    </citation>
    <scope>NUCLEOTIDE SEQUENCE [LARGE SCALE GENOMIC DNA]</scope>
    <source>
        <strain evidence="2 3">HMF7616</strain>
    </source>
</reference>
<dbReference type="AlphaFoldDB" id="A0A369QSW7"/>
<name>A0A369QSW7_9BACT</name>
<dbReference type="SUPFAM" id="SSF53335">
    <property type="entry name" value="S-adenosyl-L-methionine-dependent methyltransferases"/>
    <property type="match status" value="1"/>
</dbReference>
<dbReference type="OrthoDB" id="5329963at2"/>
<dbReference type="InterPro" id="IPR029063">
    <property type="entry name" value="SAM-dependent_MTases_sf"/>
</dbReference>
<dbReference type="PANTHER" id="PTHR34203">
    <property type="entry name" value="METHYLTRANSFERASE, FKBM FAMILY PROTEIN"/>
    <property type="match status" value="1"/>
</dbReference>
<sequence length="253" mass="30155">MKKVFRSIQTWFPFLHDTRFTLKFFWMKMRNKPHEPDFNALLFFKPKPDEVLVDIGSNRGESILSMLIASKANYSNKIIGFEPNYLIFEKLKNYFRTNKRVSVYNFGLANKDRDLTLFVPFYRKWMFDGLSSFKYEAAHDWLKTQLWRFDEHKLHIRTVKCEVKKLDDFKLKPYFVKIDVQGYELEVLKGAMETLKNFKPIILIESIDSETKHFLQQFNYGFYSFVDGKFIADKGMVNTFCITSDKLGELSKK</sequence>
<evidence type="ECO:0000259" key="1">
    <source>
        <dbReference type="Pfam" id="PF05050"/>
    </source>
</evidence>
<dbReference type="InterPro" id="IPR052514">
    <property type="entry name" value="SAM-dependent_MTase"/>
</dbReference>
<accession>A0A369QSW7</accession>
<dbReference type="NCBIfam" id="TIGR01444">
    <property type="entry name" value="fkbM_fam"/>
    <property type="match status" value="1"/>
</dbReference>